<dbReference type="AlphaFoldDB" id="A0A955HZI6"/>
<evidence type="ECO:0000313" key="2">
    <source>
        <dbReference type="Proteomes" id="UP000748332"/>
    </source>
</evidence>
<reference evidence="1" key="1">
    <citation type="submission" date="2020-04" db="EMBL/GenBank/DDBJ databases">
        <authorList>
            <person name="Zhang T."/>
        </authorList>
    </citation>
    <scope>NUCLEOTIDE SEQUENCE</scope>
    <source>
        <strain evidence="1">HKST-UBA16</strain>
    </source>
</reference>
<name>A0A955HZI6_9BACT</name>
<sequence length="530" mass="60342">LDREYLVEIYKDNKFEQLIYQSDWQEQSNITLNLDEGVYYWIIRARSNGIISISDINTLIIDRTSYERPSTSDLFIPPDKNIANLSVESTEDEALLIVRYSLEESFEEYAELLTTFPESVISNLPEGLLYFQAKLVDLAGNASEWSQAVSAVIDTIPPQFENLLIEPTNISPRGKDGIQDQLEIEVDVNEDNFKEIIIQISKLNGERVFEQLFTDRNVSLTWPSDIESEEGEYLVYIKAEENSGDAIATYTQKIVVDNTAPIPTLMSIPELTDNVTNAHKLTLEFDKKPKELEKISLNGELVKAKTEKLITINLEHEGQNSLQLTYSDAAGNTTEETFNFFVDWSPPLRPDIEITPNYYDKSLELKITNEEAVKAYVYDGETLIDEIDLEESNQKLVVEEWEPQKEYYLKVVTEDQAGNKSEPSESEIFLSPEDELGIGNGYEGKLSQIKTSGTCKYDLNEHTGKISKGKCTIKAPLIKSAKAYKTSSGKYLITVEGEYLPFLQVEITSYRCQKRTLLKPKTLFRCVLKY</sequence>
<dbReference type="EMBL" id="JAGQLM010000170">
    <property type="protein sequence ID" value="MCA9375412.1"/>
    <property type="molecule type" value="Genomic_DNA"/>
</dbReference>
<dbReference type="Proteomes" id="UP000748332">
    <property type="component" value="Unassembled WGS sequence"/>
</dbReference>
<reference evidence="1" key="2">
    <citation type="journal article" date="2021" name="Microbiome">
        <title>Successional dynamics and alternative stable states in a saline activated sludge microbial community over 9 years.</title>
        <authorList>
            <person name="Wang Y."/>
            <person name="Ye J."/>
            <person name="Ju F."/>
            <person name="Liu L."/>
            <person name="Boyd J.A."/>
            <person name="Deng Y."/>
            <person name="Parks D.H."/>
            <person name="Jiang X."/>
            <person name="Yin X."/>
            <person name="Woodcroft B.J."/>
            <person name="Tyson G.W."/>
            <person name="Hugenholtz P."/>
            <person name="Polz M.F."/>
            <person name="Zhang T."/>
        </authorList>
    </citation>
    <scope>NUCLEOTIDE SEQUENCE</scope>
    <source>
        <strain evidence="1">HKST-UBA16</strain>
    </source>
</reference>
<organism evidence="1 2">
    <name type="scientific">Candidatus Dojkabacteria bacterium</name>
    <dbReference type="NCBI Taxonomy" id="2099670"/>
    <lineage>
        <taxon>Bacteria</taxon>
        <taxon>Candidatus Dojkabacteria</taxon>
    </lineage>
</organism>
<feature type="non-terminal residue" evidence="1">
    <location>
        <position position="1"/>
    </location>
</feature>
<gene>
    <name evidence="1" type="ORF">KC622_03720</name>
</gene>
<feature type="non-terminal residue" evidence="1">
    <location>
        <position position="530"/>
    </location>
</feature>
<evidence type="ECO:0000313" key="1">
    <source>
        <dbReference type="EMBL" id="MCA9375412.1"/>
    </source>
</evidence>
<evidence type="ECO:0008006" key="3">
    <source>
        <dbReference type="Google" id="ProtNLM"/>
    </source>
</evidence>
<comment type="caution">
    <text evidence="1">The sequence shown here is derived from an EMBL/GenBank/DDBJ whole genome shotgun (WGS) entry which is preliminary data.</text>
</comment>
<protein>
    <recommendedName>
        <fullName evidence="3">Ig-like domain-containing protein</fullName>
    </recommendedName>
</protein>
<proteinExistence type="predicted"/>
<accession>A0A955HZI6</accession>